<keyword evidence="4" id="KW-1185">Reference proteome</keyword>
<dbReference type="OrthoDB" id="3540210at2759"/>
<dbReference type="EMBL" id="CP042199">
    <property type="protein sequence ID" value="QDS76627.1"/>
    <property type="molecule type" value="Genomic_DNA"/>
</dbReference>
<organism evidence="3 4">
    <name type="scientific">Venturia effusa</name>
    <dbReference type="NCBI Taxonomy" id="50376"/>
    <lineage>
        <taxon>Eukaryota</taxon>
        <taxon>Fungi</taxon>
        <taxon>Dikarya</taxon>
        <taxon>Ascomycota</taxon>
        <taxon>Pezizomycotina</taxon>
        <taxon>Dothideomycetes</taxon>
        <taxon>Pleosporomycetidae</taxon>
        <taxon>Venturiales</taxon>
        <taxon>Venturiaceae</taxon>
        <taxon>Venturia</taxon>
    </lineage>
</organism>
<feature type="transmembrane region" description="Helical" evidence="2">
    <location>
        <begin position="138"/>
        <end position="158"/>
    </location>
</feature>
<protein>
    <submittedName>
        <fullName evidence="3">Uncharacterized protein</fullName>
    </submittedName>
</protein>
<evidence type="ECO:0000256" key="1">
    <source>
        <dbReference type="SAM" id="MobiDB-lite"/>
    </source>
</evidence>
<evidence type="ECO:0000313" key="4">
    <source>
        <dbReference type="Proteomes" id="UP000316270"/>
    </source>
</evidence>
<keyword evidence="2" id="KW-0812">Transmembrane</keyword>
<gene>
    <name evidence="3" type="ORF">FKW77_007884</name>
</gene>
<reference evidence="3 4" key="1">
    <citation type="submission" date="2019-07" db="EMBL/GenBank/DDBJ databases">
        <title>Finished genome of Venturia effusa.</title>
        <authorList>
            <person name="Young C.A."/>
            <person name="Cox M.P."/>
            <person name="Ganley A.R.D."/>
            <person name="David W.J."/>
        </authorList>
    </citation>
    <scope>NUCLEOTIDE SEQUENCE [LARGE SCALE GENOMIC DNA]</scope>
    <source>
        <strain evidence="4">albino</strain>
    </source>
</reference>
<name>A0A517LLW3_9PEZI</name>
<keyword evidence="2" id="KW-1133">Transmembrane helix</keyword>
<evidence type="ECO:0000256" key="2">
    <source>
        <dbReference type="SAM" id="Phobius"/>
    </source>
</evidence>
<accession>A0A517LLW3</accession>
<dbReference type="AlphaFoldDB" id="A0A517LLW3"/>
<proteinExistence type="predicted"/>
<sequence>MVQENVRLGLWTDHTTNRQQILATDFAANVMKTLVAVALALSAKYITQILRHWGLRYLRWKDRQSSSQRIGRQRPRTSLERGSRAPNIDEAAPDLTPSHLNCENNRQTNPLVVSEMSKGGLRKLFHKMFTGRSSISQLAVLVIPLSGAWVGLIIGGHYSATVATNRTALLKSEKCGIWMFDDENAGQNAASWADLNDRQKEARAADYARRCYGDSQPGEPTQCDFFYTRNITYSEPFYSYKCPFPSNDVSAPATQSVTFDTGLVHASVLGINSDKTHKFRRKTTCSSLRLDGPFMTKIVQHGSTTYFYHFGHVMGNRHEPLSNVTYSTTGDPFTWEFPGYKLATYTTSLFPELDYWHPIAEIAPPENSTLAVIFVNSLRVTYPRPSFDQFQATYLFQRPFES</sequence>
<feature type="transmembrane region" description="Helical" evidence="2">
    <location>
        <begin position="26"/>
        <end position="46"/>
    </location>
</feature>
<keyword evidence="2" id="KW-0472">Membrane</keyword>
<dbReference type="Proteomes" id="UP000316270">
    <property type="component" value="Chromosome 15"/>
</dbReference>
<evidence type="ECO:0000313" key="3">
    <source>
        <dbReference type="EMBL" id="QDS76627.1"/>
    </source>
</evidence>
<feature type="region of interest" description="Disordered" evidence="1">
    <location>
        <begin position="66"/>
        <end position="104"/>
    </location>
</feature>